<evidence type="ECO:0000313" key="4">
    <source>
        <dbReference type="Proteomes" id="UP000812270"/>
    </source>
</evidence>
<protein>
    <submittedName>
        <fullName evidence="3">N-acetyltransferase</fullName>
    </submittedName>
</protein>
<reference evidence="3" key="1">
    <citation type="submission" date="2021-06" db="EMBL/GenBank/DDBJ databases">
        <authorList>
            <person name="Huq M.A."/>
        </authorList>
    </citation>
    <scope>NUCLEOTIDE SEQUENCE</scope>
    <source>
        <strain evidence="3">MAH-26</strain>
    </source>
</reference>
<dbReference type="AlphaFoldDB" id="A0A9E2SDI4"/>
<dbReference type="InterPro" id="IPR045057">
    <property type="entry name" value="Gcn5-rel_NAT"/>
</dbReference>
<dbReference type="PROSITE" id="PS51186">
    <property type="entry name" value="GNAT"/>
    <property type="match status" value="1"/>
</dbReference>
<dbReference type="PROSITE" id="PS51729">
    <property type="entry name" value="GNAT_YJDJ"/>
    <property type="match status" value="1"/>
</dbReference>
<accession>A0A9E2SDI4</accession>
<evidence type="ECO:0000259" key="2">
    <source>
        <dbReference type="PROSITE" id="PS51729"/>
    </source>
</evidence>
<dbReference type="PANTHER" id="PTHR31435">
    <property type="entry name" value="PROTEIN NATD1"/>
    <property type="match status" value="1"/>
</dbReference>
<dbReference type="Proteomes" id="UP000812270">
    <property type="component" value="Unassembled WGS sequence"/>
</dbReference>
<dbReference type="CDD" id="cd04301">
    <property type="entry name" value="NAT_SF"/>
    <property type="match status" value="1"/>
</dbReference>
<organism evidence="3 4">
    <name type="scientific">Pinibacter aurantiacus</name>
    <dbReference type="NCBI Taxonomy" id="2851599"/>
    <lineage>
        <taxon>Bacteria</taxon>
        <taxon>Pseudomonadati</taxon>
        <taxon>Bacteroidota</taxon>
        <taxon>Chitinophagia</taxon>
        <taxon>Chitinophagales</taxon>
        <taxon>Chitinophagaceae</taxon>
        <taxon>Pinibacter</taxon>
    </lineage>
</organism>
<dbReference type="Pfam" id="PF14542">
    <property type="entry name" value="Acetyltransf_CG"/>
    <property type="match status" value="1"/>
</dbReference>
<keyword evidence="4" id="KW-1185">Reference proteome</keyword>
<dbReference type="GO" id="GO:0016747">
    <property type="term" value="F:acyltransferase activity, transferring groups other than amino-acyl groups"/>
    <property type="evidence" value="ECO:0007669"/>
    <property type="project" value="InterPro"/>
</dbReference>
<feature type="domain" description="N-acetyltransferase" evidence="1">
    <location>
        <begin position="1"/>
        <end position="96"/>
    </location>
</feature>
<gene>
    <name evidence="3" type="ORF">KTO63_19220</name>
</gene>
<feature type="domain" description="N-acetyltransferase" evidence="2">
    <location>
        <begin position="8"/>
        <end position="95"/>
    </location>
</feature>
<dbReference type="PANTHER" id="PTHR31435:SF10">
    <property type="entry name" value="BSR4717 PROTEIN"/>
    <property type="match status" value="1"/>
</dbReference>
<evidence type="ECO:0000313" key="3">
    <source>
        <dbReference type="EMBL" id="MBV4359308.1"/>
    </source>
</evidence>
<dbReference type="EMBL" id="JAHSPG010000015">
    <property type="protein sequence ID" value="MBV4359308.1"/>
    <property type="molecule type" value="Genomic_DNA"/>
</dbReference>
<evidence type="ECO:0000259" key="1">
    <source>
        <dbReference type="PROSITE" id="PS51186"/>
    </source>
</evidence>
<comment type="caution">
    <text evidence="3">The sequence shown here is derived from an EMBL/GenBank/DDBJ whole genome shotgun (WGS) entry which is preliminary data.</text>
</comment>
<dbReference type="InterPro" id="IPR031165">
    <property type="entry name" value="GNAT_YJDJ"/>
</dbReference>
<sequence length="96" mass="11243">MDNITLQLNDRNRGAFFYEENDQQIGEMEIGINGHDMAVYHTEVKPEAEGKGIAKKLLETMVNYARQHQLKVIPLCPYVHAQFQRHPDLYNDVWKK</sequence>
<proteinExistence type="predicted"/>
<dbReference type="RefSeq" id="WP_217793370.1">
    <property type="nucleotide sequence ID" value="NZ_JAHSPG010000015.1"/>
</dbReference>
<dbReference type="InterPro" id="IPR000182">
    <property type="entry name" value="GNAT_dom"/>
</dbReference>
<name>A0A9E2SDI4_9BACT</name>